<comment type="caution">
    <text evidence="2">The sequence shown here is derived from an EMBL/GenBank/DDBJ whole genome shotgun (WGS) entry which is preliminary data.</text>
</comment>
<dbReference type="Proteomes" id="UP000028715">
    <property type="component" value="Unassembled WGS sequence"/>
</dbReference>
<feature type="transmembrane region" description="Helical" evidence="1">
    <location>
        <begin position="72"/>
        <end position="90"/>
    </location>
</feature>
<protein>
    <submittedName>
        <fullName evidence="2">Uncharacterized protein</fullName>
    </submittedName>
</protein>
<accession>A0A085ZIE8</accession>
<proteinExistence type="predicted"/>
<organism evidence="2 3">
    <name type="scientific">Flavobacterium reichenbachii</name>
    <dbReference type="NCBI Taxonomy" id="362418"/>
    <lineage>
        <taxon>Bacteria</taxon>
        <taxon>Pseudomonadati</taxon>
        <taxon>Bacteroidota</taxon>
        <taxon>Flavobacteriia</taxon>
        <taxon>Flavobacteriales</taxon>
        <taxon>Flavobacteriaceae</taxon>
        <taxon>Flavobacterium</taxon>
    </lineage>
</organism>
<keyword evidence="1" id="KW-1133">Transmembrane helix</keyword>
<keyword evidence="1" id="KW-0812">Transmembrane</keyword>
<feature type="transmembrane region" description="Helical" evidence="1">
    <location>
        <begin position="21"/>
        <end position="41"/>
    </location>
</feature>
<keyword evidence="3" id="KW-1185">Reference proteome</keyword>
<keyword evidence="1" id="KW-0472">Membrane</keyword>
<dbReference type="EMBL" id="JPRL01000001">
    <property type="protein sequence ID" value="KFF04212.1"/>
    <property type="molecule type" value="Genomic_DNA"/>
</dbReference>
<name>A0A085ZIE8_9FLAO</name>
<dbReference type="STRING" id="362418.IW19_01145"/>
<dbReference type="eggNOG" id="ENOG5030Z2T">
    <property type="taxonomic scope" value="Bacteria"/>
</dbReference>
<feature type="transmembrane region" description="Helical" evidence="1">
    <location>
        <begin position="111"/>
        <end position="133"/>
    </location>
</feature>
<evidence type="ECO:0000313" key="2">
    <source>
        <dbReference type="EMBL" id="KFF04212.1"/>
    </source>
</evidence>
<dbReference type="AlphaFoldDB" id="A0A085ZIE8"/>
<gene>
    <name evidence="2" type="ORF">IW19_01145</name>
</gene>
<evidence type="ECO:0000313" key="3">
    <source>
        <dbReference type="Proteomes" id="UP000028715"/>
    </source>
</evidence>
<reference evidence="2 3" key="1">
    <citation type="submission" date="2014-07" db="EMBL/GenBank/DDBJ databases">
        <title>Genome of Flavobacterium reichenbachii LMG 25512.</title>
        <authorList>
            <person name="Stropko S.J."/>
            <person name="Pipes S.E."/>
            <person name="Newman J.D."/>
        </authorList>
    </citation>
    <scope>NUCLEOTIDE SEQUENCE [LARGE SCALE GENOMIC DNA]</scope>
    <source>
        <strain evidence="2 3">LMG 25512</strain>
    </source>
</reference>
<sequence>MLLAIQFLAKKLNIKSEFEKPLKISYSIWYISILICFFLFLKVASELIENSIEIIIYSKTIENTFITVMQKVIIFTGFTFFFTFTSYFLVDKILQFTFGKRSDDIEIEKENIGYFLIKAILLISFALSLITIFEHFLKWFMPTVETPFYH</sequence>
<evidence type="ECO:0000256" key="1">
    <source>
        <dbReference type="SAM" id="Phobius"/>
    </source>
</evidence>